<reference evidence="2 3" key="1">
    <citation type="submission" date="2015-12" db="EMBL/GenBank/DDBJ databases">
        <authorList>
            <person name="Kim M.K."/>
            <person name="Srinivasan S."/>
            <person name="Lee J.-J."/>
            <person name="Kim K."/>
        </authorList>
    </citation>
    <scope>NUCLEOTIDE SEQUENCE [LARGE SCALE GENOMIC DNA]</scope>
    <source>
        <strain evidence="2 3">BM2</strain>
    </source>
</reference>
<gene>
    <name evidence="2" type="ORF">AUC44_12550</name>
</gene>
<name>A0ABM5X722_9DEIO</name>
<evidence type="ECO:0000256" key="1">
    <source>
        <dbReference type="SAM" id="MobiDB-lite"/>
    </source>
</evidence>
<accession>A0ABM5X722</accession>
<dbReference type="Proteomes" id="UP000060071">
    <property type="component" value="Chromosome"/>
</dbReference>
<keyword evidence="3" id="KW-1185">Reference proteome</keyword>
<feature type="region of interest" description="Disordered" evidence="1">
    <location>
        <begin position="1"/>
        <end position="23"/>
    </location>
</feature>
<evidence type="ECO:0000313" key="3">
    <source>
        <dbReference type="Proteomes" id="UP000060071"/>
    </source>
</evidence>
<proteinExistence type="predicted"/>
<organism evidence="2 3">
    <name type="scientific">Deinococcus actinosclerus</name>
    <dbReference type="NCBI Taxonomy" id="1768108"/>
    <lineage>
        <taxon>Bacteria</taxon>
        <taxon>Thermotogati</taxon>
        <taxon>Deinococcota</taxon>
        <taxon>Deinococci</taxon>
        <taxon>Deinococcales</taxon>
        <taxon>Deinococcaceae</taxon>
        <taxon>Deinococcus</taxon>
    </lineage>
</organism>
<dbReference type="RefSeq" id="WP_062159059.1">
    <property type="nucleotide sequence ID" value="NZ_CP013910.1"/>
</dbReference>
<evidence type="ECO:0000313" key="2">
    <source>
        <dbReference type="EMBL" id="ALW89625.1"/>
    </source>
</evidence>
<dbReference type="EMBL" id="CP013910">
    <property type="protein sequence ID" value="ALW89625.1"/>
    <property type="molecule type" value="Genomic_DNA"/>
</dbReference>
<sequence>MKYRVKHASVGGPLTGKAPGDQVTVTGEDEQHLLALGLLETEEEYEARQAAKAEAEAAQTDTINMTVDWASLSQVISPDRMAELVMAEEDRLLEPHKKGGGWYHFGEGPDLVKLQGREDALTELAKRQEAANAAGQSAGGE</sequence>
<protein>
    <submittedName>
        <fullName evidence="2">Uncharacterized protein</fullName>
    </submittedName>
</protein>